<evidence type="ECO:0000256" key="3">
    <source>
        <dbReference type="ARBA" id="ARBA00022898"/>
    </source>
</evidence>
<dbReference type="RefSeq" id="WP_212691337.1">
    <property type="nucleotide sequence ID" value="NZ_CP058561.1"/>
</dbReference>
<evidence type="ECO:0000313" key="8">
    <source>
        <dbReference type="Proteomes" id="UP000677305"/>
    </source>
</evidence>
<keyword evidence="7" id="KW-0032">Aminotransferase</keyword>
<dbReference type="AlphaFoldDB" id="A0A8J8MER8"/>
<evidence type="ECO:0000259" key="6">
    <source>
        <dbReference type="Pfam" id="PF00266"/>
    </source>
</evidence>
<evidence type="ECO:0000256" key="4">
    <source>
        <dbReference type="ARBA" id="ARBA00050776"/>
    </source>
</evidence>
<dbReference type="SUPFAM" id="SSF53383">
    <property type="entry name" value="PLP-dependent transferases"/>
    <property type="match status" value="1"/>
</dbReference>
<comment type="cofactor">
    <cofactor evidence="1 5">
        <name>pyridoxal 5'-phosphate</name>
        <dbReference type="ChEBI" id="CHEBI:597326"/>
    </cofactor>
</comment>
<dbReference type="InterPro" id="IPR000192">
    <property type="entry name" value="Aminotrans_V_dom"/>
</dbReference>
<dbReference type="KEGG" id="vgu:HYG85_21070"/>
<protein>
    <submittedName>
        <fullName evidence="7">Aminotransferase class V-fold PLP-dependent enzyme</fullName>
    </submittedName>
</protein>
<accession>A0A8J8MER8</accession>
<dbReference type="PANTHER" id="PTHR43586:SF8">
    <property type="entry name" value="CYSTEINE DESULFURASE 1, CHLOROPLASTIC"/>
    <property type="match status" value="1"/>
</dbReference>
<evidence type="ECO:0000256" key="2">
    <source>
        <dbReference type="ARBA" id="ARBA00010447"/>
    </source>
</evidence>
<dbReference type="PANTHER" id="PTHR43586">
    <property type="entry name" value="CYSTEINE DESULFURASE"/>
    <property type="match status" value="1"/>
</dbReference>
<dbReference type="Gene3D" id="3.90.1150.10">
    <property type="entry name" value="Aspartate Aminotransferase, domain 1"/>
    <property type="match status" value="1"/>
</dbReference>
<dbReference type="InterPro" id="IPR015424">
    <property type="entry name" value="PyrdxlP-dep_Trfase"/>
</dbReference>
<dbReference type="InterPro" id="IPR020578">
    <property type="entry name" value="Aminotrans_V_PyrdxlP_BS"/>
</dbReference>
<proteinExistence type="inferred from homology"/>
<reference evidence="7 8" key="1">
    <citation type="submission" date="2020-07" db="EMBL/GenBank/DDBJ databases">
        <title>Vallitalea guaymasensis genome.</title>
        <authorList>
            <person name="Postec A."/>
        </authorList>
    </citation>
    <scope>NUCLEOTIDE SEQUENCE [LARGE SCALE GENOMIC DNA]</scope>
    <source>
        <strain evidence="7 8">Ra1766G1</strain>
    </source>
</reference>
<evidence type="ECO:0000313" key="7">
    <source>
        <dbReference type="EMBL" id="QUH31280.1"/>
    </source>
</evidence>
<dbReference type="EMBL" id="CP058561">
    <property type="protein sequence ID" value="QUH31280.1"/>
    <property type="molecule type" value="Genomic_DNA"/>
</dbReference>
<evidence type="ECO:0000256" key="5">
    <source>
        <dbReference type="RuleBase" id="RU004504"/>
    </source>
</evidence>
<dbReference type="Proteomes" id="UP000677305">
    <property type="component" value="Chromosome"/>
</dbReference>
<name>A0A8J8MER8_9FIRM</name>
<gene>
    <name evidence="7" type="ORF">HYG85_21070</name>
</gene>
<dbReference type="Pfam" id="PF00266">
    <property type="entry name" value="Aminotran_5"/>
    <property type="match status" value="1"/>
</dbReference>
<comment type="similarity">
    <text evidence="2">Belongs to the class-V pyridoxal-phosphate-dependent aminotransferase family. Csd subfamily.</text>
</comment>
<dbReference type="InterPro" id="IPR015421">
    <property type="entry name" value="PyrdxlP-dep_Trfase_major"/>
</dbReference>
<sequence>MHYYSSQPNYKYLVVGTDVSIPLSNGKYTKEINFDNAATTPPLTSVMKAVNDFAPWYSSIHRGTGYKSNLSSEIYDATRKTVADFVNMDRDYSTVIFVKNTTEAINKVSNKLSQVIHNGIILSSFMEHHSNDLPWRKNFNMDYINLDNKGNLSLEDCEQKLKKYNGKVRLVTISGASNVTGYKTDIHAFAKLAHRYGAKILIDGAQLIPHSPIDMKPSYSNDHIDYLVFSGHKIYAPFGTGVLIGPKNVFKYGSPTQVGGGTVKIVTPKSVMWDDVPYKEEAGTPNIMGVVALNASLMEMNKLGMHNIENMELNLTEYTLNKLNRIKDIIIYGNENDCDNRIGIITFNIKGLHHSVVANILSKEAGISVRSGCFCAQPYVQKLLYLTKNDINELKRNPRYPRPGMVRISFGLYNDYSEVDILIELLEKIVKNKSYYLKKYPSKHHKISSSARY</sequence>
<keyword evidence="3" id="KW-0663">Pyridoxal phosphate</keyword>
<feature type="domain" description="Aminotransferase class V" evidence="6">
    <location>
        <begin position="32"/>
        <end position="422"/>
    </location>
</feature>
<dbReference type="Gene3D" id="3.40.640.10">
    <property type="entry name" value="Type I PLP-dependent aspartate aminotransferase-like (Major domain)"/>
    <property type="match status" value="1"/>
</dbReference>
<keyword evidence="8" id="KW-1185">Reference proteome</keyword>
<comment type="catalytic activity">
    <reaction evidence="4">
        <text>(sulfur carrier)-H + L-cysteine = (sulfur carrier)-SH + L-alanine</text>
        <dbReference type="Rhea" id="RHEA:43892"/>
        <dbReference type="Rhea" id="RHEA-COMP:14737"/>
        <dbReference type="Rhea" id="RHEA-COMP:14739"/>
        <dbReference type="ChEBI" id="CHEBI:29917"/>
        <dbReference type="ChEBI" id="CHEBI:35235"/>
        <dbReference type="ChEBI" id="CHEBI:57972"/>
        <dbReference type="ChEBI" id="CHEBI:64428"/>
        <dbReference type="EC" id="2.8.1.7"/>
    </reaction>
</comment>
<keyword evidence="7" id="KW-0808">Transferase</keyword>
<dbReference type="PROSITE" id="PS00595">
    <property type="entry name" value="AA_TRANSFER_CLASS_5"/>
    <property type="match status" value="1"/>
</dbReference>
<evidence type="ECO:0000256" key="1">
    <source>
        <dbReference type="ARBA" id="ARBA00001933"/>
    </source>
</evidence>
<organism evidence="7 8">
    <name type="scientific">Vallitalea guaymasensis</name>
    <dbReference type="NCBI Taxonomy" id="1185412"/>
    <lineage>
        <taxon>Bacteria</taxon>
        <taxon>Bacillati</taxon>
        <taxon>Bacillota</taxon>
        <taxon>Clostridia</taxon>
        <taxon>Lachnospirales</taxon>
        <taxon>Vallitaleaceae</taxon>
        <taxon>Vallitalea</taxon>
    </lineage>
</organism>
<dbReference type="InterPro" id="IPR015422">
    <property type="entry name" value="PyrdxlP-dep_Trfase_small"/>
</dbReference>
<dbReference type="GO" id="GO:0031071">
    <property type="term" value="F:cysteine desulfurase activity"/>
    <property type="evidence" value="ECO:0007669"/>
    <property type="project" value="UniProtKB-EC"/>
</dbReference>
<dbReference type="GO" id="GO:0008483">
    <property type="term" value="F:transaminase activity"/>
    <property type="evidence" value="ECO:0007669"/>
    <property type="project" value="UniProtKB-KW"/>
</dbReference>